<dbReference type="GO" id="GO:0001682">
    <property type="term" value="P:tRNA 5'-leader removal"/>
    <property type="evidence" value="ECO:0007669"/>
    <property type="project" value="UniProtKB-UniRule"/>
</dbReference>
<protein>
    <recommendedName>
        <fullName evidence="6">Ribonuclease P protein component 1</fullName>
        <shortName evidence="6">RNase P component 1</shortName>
        <ecNumber evidence="6">3.1.26.5</ecNumber>
    </recommendedName>
    <alternativeName>
        <fullName evidence="6">Rpp29</fullName>
    </alternativeName>
</protein>
<sequence>MSATLRKHELIGLSVIVREATDPTLVGLRGRVVDETRNTLLVETAKGEKRVPKKGAEFAFGSEEVPIRGDDLLFRPEERIKRAR</sequence>
<comment type="subcellular location">
    <subcellularLocation>
        <location evidence="6">Cytoplasm</location>
    </subcellularLocation>
</comment>
<keyword evidence="4 6" id="KW-0255">Endonuclease</keyword>
<evidence type="ECO:0000256" key="6">
    <source>
        <dbReference type="HAMAP-Rule" id="MF_00754"/>
    </source>
</evidence>
<dbReference type="GO" id="GO:0004526">
    <property type="term" value="F:ribonuclease P activity"/>
    <property type="evidence" value="ECO:0007669"/>
    <property type="project" value="UniProtKB-UniRule"/>
</dbReference>
<evidence type="ECO:0000256" key="4">
    <source>
        <dbReference type="ARBA" id="ARBA00022759"/>
    </source>
</evidence>
<keyword evidence="1 6" id="KW-0963">Cytoplasm</keyword>
<dbReference type="EMBL" id="KT006933">
    <property type="protein sequence ID" value="AKQ00690.1"/>
    <property type="molecule type" value="Genomic_DNA"/>
</dbReference>
<comment type="similarity">
    <text evidence="6">Belongs to the eukaryotic/archaeal RNase P protein component 1 family.</text>
</comment>
<dbReference type="Pfam" id="PF01868">
    <property type="entry name" value="RNase_P-MRP_p29"/>
    <property type="match status" value="1"/>
</dbReference>
<proteinExistence type="inferred from homology"/>
<dbReference type="GO" id="GO:0003723">
    <property type="term" value="F:RNA binding"/>
    <property type="evidence" value="ECO:0007669"/>
    <property type="project" value="InterPro"/>
</dbReference>
<evidence type="ECO:0000256" key="2">
    <source>
        <dbReference type="ARBA" id="ARBA00022694"/>
    </source>
</evidence>
<dbReference type="EC" id="3.1.26.5" evidence="6"/>
<dbReference type="InterPro" id="IPR023534">
    <property type="entry name" value="Rof/RNase_P-like"/>
</dbReference>
<comment type="function">
    <text evidence="6">Part of ribonuclease P, a protein complex that generates mature tRNA molecules by cleaving their 5'-ends.</text>
</comment>
<dbReference type="GO" id="GO:0030677">
    <property type="term" value="C:ribonuclease P complex"/>
    <property type="evidence" value="ECO:0007669"/>
    <property type="project" value="UniProtKB-UniRule"/>
</dbReference>
<evidence type="ECO:0000256" key="5">
    <source>
        <dbReference type="ARBA" id="ARBA00022801"/>
    </source>
</evidence>
<dbReference type="InterPro" id="IPR036980">
    <property type="entry name" value="RNase_P/MRP_Rpp29_sf"/>
</dbReference>
<dbReference type="SMART" id="SM00538">
    <property type="entry name" value="POP4"/>
    <property type="match status" value="1"/>
</dbReference>
<reference evidence="7" key="1">
    <citation type="journal article" date="2015" name="ISME J.">
        <title>Aquifer environment selects for microbial species cohorts in sediment and groundwater.</title>
        <authorList>
            <person name="Hug L.A."/>
            <person name="Thomas B.C."/>
            <person name="Brown C.T."/>
            <person name="Frischkorn K.R."/>
            <person name="Williams K.H."/>
            <person name="Tringe S.G."/>
            <person name="Banfield J.F."/>
        </authorList>
    </citation>
    <scope>NUCLEOTIDE SEQUENCE</scope>
</reference>
<dbReference type="InterPro" id="IPR002730">
    <property type="entry name" value="Rpp29/RNP1"/>
</dbReference>
<dbReference type="HAMAP" id="MF_00754">
    <property type="entry name" value="RNase_P_1"/>
    <property type="match status" value="1"/>
</dbReference>
<keyword evidence="3 6" id="KW-0540">Nuclease</keyword>
<keyword evidence="5 6" id="KW-0378">Hydrolase</keyword>
<gene>
    <name evidence="6" type="primary">rnp1</name>
</gene>
<dbReference type="InterPro" id="IPR023538">
    <property type="entry name" value="RNP1"/>
</dbReference>
<accession>A0A0H4T212</accession>
<comment type="catalytic activity">
    <reaction evidence="6">
        <text>Endonucleolytic cleavage of RNA, removing 5'-extranucleotides from tRNA precursor.</text>
        <dbReference type="EC" id="3.1.26.5"/>
    </reaction>
</comment>
<dbReference type="AlphaFoldDB" id="A0A0H4T212"/>
<dbReference type="SUPFAM" id="SSF101744">
    <property type="entry name" value="Rof/RNase P subunit-like"/>
    <property type="match status" value="1"/>
</dbReference>
<evidence type="ECO:0000256" key="1">
    <source>
        <dbReference type="ARBA" id="ARBA00022490"/>
    </source>
</evidence>
<evidence type="ECO:0000313" key="7">
    <source>
        <dbReference type="EMBL" id="AKQ00690.1"/>
    </source>
</evidence>
<organism evidence="7">
    <name type="scientific">uncultured euryarchaeote Rifle_16ft_4_minimus_10062</name>
    <dbReference type="NCBI Taxonomy" id="1665186"/>
    <lineage>
        <taxon>Archaea</taxon>
        <taxon>Methanobacteriati</taxon>
        <taxon>Methanobacteriota</taxon>
        <taxon>environmental samples</taxon>
    </lineage>
</organism>
<comment type="subunit">
    <text evidence="6">Consists of a catalytic RNA component and at least 4-5 protein subunits.</text>
</comment>
<evidence type="ECO:0000256" key="3">
    <source>
        <dbReference type="ARBA" id="ARBA00022722"/>
    </source>
</evidence>
<name>A0A0H4T212_9EURY</name>
<dbReference type="GO" id="GO:0005737">
    <property type="term" value="C:cytoplasm"/>
    <property type="evidence" value="ECO:0007669"/>
    <property type="project" value="UniProtKB-SubCell"/>
</dbReference>
<keyword evidence="2 6" id="KW-0819">tRNA processing</keyword>
<dbReference type="Gene3D" id="2.30.30.210">
    <property type="entry name" value="Ribonuclease P/MRP, subunit p29"/>
    <property type="match status" value="1"/>
</dbReference>